<name>A0ABU2ZEV8_9SPHN</name>
<dbReference type="Pfam" id="PF03981">
    <property type="entry name" value="Ubiq_cyt_C_chap"/>
    <property type="match status" value="1"/>
</dbReference>
<protein>
    <submittedName>
        <fullName evidence="3">Ubiquinol-cytochrome C chaperone family protein</fullName>
    </submittedName>
</protein>
<sequence>MFERLFNRRPPADLTSLWHGIVAIAREPHWYERDGAADNLEGRFDMICAVLSLVLLRLEQENAGETAARLTELFIDDMDGQLREAGVGDLVVGKRMGKLMSALGGRLGAYRAGLQDSDGNLAKAARRNITTLDPEDDGTRLASGLREQQMRLAAVPMADLLQGNIATLPDNPK</sequence>
<accession>A0ABU2ZEV8</accession>
<proteinExistence type="inferred from homology"/>
<reference evidence="3 4" key="1">
    <citation type="submission" date="2023-09" db="EMBL/GenBank/DDBJ databases">
        <authorList>
            <person name="Rey-Velasco X."/>
        </authorList>
    </citation>
    <scope>NUCLEOTIDE SEQUENCE [LARGE SCALE GENOMIC DNA]</scope>
    <source>
        <strain evidence="3 4">F390</strain>
    </source>
</reference>
<gene>
    <name evidence="3" type="ORF">RM533_02865</name>
</gene>
<dbReference type="RefSeq" id="WP_311339664.1">
    <property type="nucleotide sequence ID" value="NZ_JAVRHS010000001.1"/>
</dbReference>
<feature type="domain" description="Ubiquinol-cytochrome c chaperone" evidence="2">
    <location>
        <begin position="36"/>
        <end position="165"/>
    </location>
</feature>
<comment type="similarity">
    <text evidence="1">Belongs to the UPF0174 family.</text>
</comment>
<evidence type="ECO:0000313" key="4">
    <source>
        <dbReference type="Proteomes" id="UP001259803"/>
    </source>
</evidence>
<dbReference type="EMBL" id="JAVRHS010000001">
    <property type="protein sequence ID" value="MDT0575125.1"/>
    <property type="molecule type" value="Genomic_DNA"/>
</dbReference>
<evidence type="ECO:0000313" key="3">
    <source>
        <dbReference type="EMBL" id="MDT0575125.1"/>
    </source>
</evidence>
<dbReference type="InterPro" id="IPR021150">
    <property type="entry name" value="Ubiq_cyt_c_chap"/>
</dbReference>
<dbReference type="Proteomes" id="UP001259803">
    <property type="component" value="Unassembled WGS sequence"/>
</dbReference>
<comment type="caution">
    <text evidence="3">The sequence shown here is derived from an EMBL/GenBank/DDBJ whole genome shotgun (WGS) entry which is preliminary data.</text>
</comment>
<organism evidence="3 4">
    <name type="scientific">Croceicoccus esteveae</name>
    <dbReference type="NCBI Taxonomy" id="3075597"/>
    <lineage>
        <taxon>Bacteria</taxon>
        <taxon>Pseudomonadati</taxon>
        <taxon>Pseudomonadota</taxon>
        <taxon>Alphaproteobacteria</taxon>
        <taxon>Sphingomonadales</taxon>
        <taxon>Erythrobacteraceae</taxon>
        <taxon>Croceicoccus</taxon>
    </lineage>
</organism>
<keyword evidence="4" id="KW-1185">Reference proteome</keyword>
<evidence type="ECO:0000259" key="2">
    <source>
        <dbReference type="Pfam" id="PF03981"/>
    </source>
</evidence>
<evidence type="ECO:0000256" key="1">
    <source>
        <dbReference type="ARBA" id="ARBA00006436"/>
    </source>
</evidence>